<keyword evidence="1" id="KW-1133">Transmembrane helix</keyword>
<keyword evidence="1" id="KW-0472">Membrane</keyword>
<protein>
    <submittedName>
        <fullName evidence="2">Malonate--CoA ligase, variant 3</fullName>
    </submittedName>
</protein>
<accession>A0A9D4VVX6</accession>
<sequence>HTEASLLRSKPRQKHGSTHQLTGFCIVYHYIMSMGFSMVYSPLSTSVPQLSFLPKFSVSGIWKRWRESYPTEGYEADDAITVFTGVLTMYTRLIQGYHAMDPELRATSASSTKNLCLMMCGSSALPQPVMQEWES</sequence>
<dbReference type="Proteomes" id="UP001058974">
    <property type="component" value="Chromosome 7"/>
</dbReference>
<comment type="caution">
    <text evidence="2">The sequence shown here is derived from an EMBL/GenBank/DDBJ whole genome shotgun (WGS) entry which is preliminary data.</text>
</comment>
<proteinExistence type="predicted"/>
<dbReference type="InterPro" id="IPR042099">
    <property type="entry name" value="ANL_N_sf"/>
</dbReference>
<evidence type="ECO:0000256" key="1">
    <source>
        <dbReference type="SAM" id="Phobius"/>
    </source>
</evidence>
<evidence type="ECO:0000313" key="2">
    <source>
        <dbReference type="EMBL" id="KAI5389740.1"/>
    </source>
</evidence>
<dbReference type="Gene3D" id="3.40.50.12780">
    <property type="entry name" value="N-terminal domain of ligase-like"/>
    <property type="match status" value="1"/>
</dbReference>
<name>A0A9D4VVX6_PEA</name>
<feature type="transmembrane region" description="Helical" evidence="1">
    <location>
        <begin position="21"/>
        <end position="40"/>
    </location>
</feature>
<dbReference type="AlphaFoldDB" id="A0A9D4VVX6"/>
<feature type="non-terminal residue" evidence="2">
    <location>
        <position position="135"/>
    </location>
</feature>
<gene>
    <name evidence="2" type="ORF">KIW84_075148</name>
</gene>
<dbReference type="Gramene" id="Psat07G0514800-T3">
    <property type="protein sequence ID" value="KAI5389740.1"/>
    <property type="gene ID" value="KIW84_075148"/>
</dbReference>
<dbReference type="EMBL" id="JAMSHJ010000007">
    <property type="protein sequence ID" value="KAI5389740.1"/>
    <property type="molecule type" value="Genomic_DNA"/>
</dbReference>
<evidence type="ECO:0000313" key="3">
    <source>
        <dbReference type="Proteomes" id="UP001058974"/>
    </source>
</evidence>
<keyword evidence="2" id="KW-0436">Ligase</keyword>
<keyword evidence="1" id="KW-0812">Transmembrane</keyword>
<organism evidence="2 3">
    <name type="scientific">Pisum sativum</name>
    <name type="common">Garden pea</name>
    <name type="synonym">Lathyrus oleraceus</name>
    <dbReference type="NCBI Taxonomy" id="3888"/>
    <lineage>
        <taxon>Eukaryota</taxon>
        <taxon>Viridiplantae</taxon>
        <taxon>Streptophyta</taxon>
        <taxon>Embryophyta</taxon>
        <taxon>Tracheophyta</taxon>
        <taxon>Spermatophyta</taxon>
        <taxon>Magnoliopsida</taxon>
        <taxon>eudicotyledons</taxon>
        <taxon>Gunneridae</taxon>
        <taxon>Pentapetalae</taxon>
        <taxon>rosids</taxon>
        <taxon>fabids</taxon>
        <taxon>Fabales</taxon>
        <taxon>Fabaceae</taxon>
        <taxon>Papilionoideae</taxon>
        <taxon>50 kb inversion clade</taxon>
        <taxon>NPAAA clade</taxon>
        <taxon>Hologalegina</taxon>
        <taxon>IRL clade</taxon>
        <taxon>Fabeae</taxon>
        <taxon>Lathyrus</taxon>
    </lineage>
</organism>
<dbReference type="GO" id="GO:0016874">
    <property type="term" value="F:ligase activity"/>
    <property type="evidence" value="ECO:0007669"/>
    <property type="project" value="UniProtKB-KW"/>
</dbReference>
<keyword evidence="3" id="KW-1185">Reference proteome</keyword>
<reference evidence="2 3" key="1">
    <citation type="journal article" date="2022" name="Nat. Genet.">
        <title>Improved pea reference genome and pan-genome highlight genomic features and evolutionary characteristics.</title>
        <authorList>
            <person name="Yang T."/>
            <person name="Liu R."/>
            <person name="Luo Y."/>
            <person name="Hu S."/>
            <person name="Wang D."/>
            <person name="Wang C."/>
            <person name="Pandey M.K."/>
            <person name="Ge S."/>
            <person name="Xu Q."/>
            <person name="Li N."/>
            <person name="Li G."/>
            <person name="Huang Y."/>
            <person name="Saxena R.K."/>
            <person name="Ji Y."/>
            <person name="Li M."/>
            <person name="Yan X."/>
            <person name="He Y."/>
            <person name="Liu Y."/>
            <person name="Wang X."/>
            <person name="Xiang C."/>
            <person name="Varshney R.K."/>
            <person name="Ding H."/>
            <person name="Gao S."/>
            <person name="Zong X."/>
        </authorList>
    </citation>
    <scope>NUCLEOTIDE SEQUENCE [LARGE SCALE GENOMIC DNA]</scope>
    <source>
        <strain evidence="2 3">cv. Zhongwan 6</strain>
    </source>
</reference>
<feature type="non-terminal residue" evidence="2">
    <location>
        <position position="1"/>
    </location>
</feature>